<comment type="caution">
    <text evidence="2">The sequence shown here is derived from an EMBL/GenBank/DDBJ whole genome shotgun (WGS) entry which is preliminary data.</text>
</comment>
<organism evidence="2 3">
    <name type="scientific">SAR86 cluster bacterium</name>
    <dbReference type="NCBI Taxonomy" id="2030880"/>
    <lineage>
        <taxon>Bacteria</taxon>
        <taxon>Pseudomonadati</taxon>
        <taxon>Pseudomonadota</taxon>
        <taxon>Gammaproteobacteria</taxon>
        <taxon>SAR86 cluster</taxon>
    </lineage>
</organism>
<dbReference type="AlphaFoldDB" id="A0A937IA06"/>
<keyword evidence="1" id="KW-1133">Transmembrane helix</keyword>
<evidence type="ECO:0000313" key="2">
    <source>
        <dbReference type="EMBL" id="MBL6819732.1"/>
    </source>
</evidence>
<sequence>MFQYILVGFVGAISLLSVCGFLFLKEGTKGLKAKAYKTKSGIVHTAEKSRERHIV</sequence>
<name>A0A937IA06_9GAMM</name>
<proteinExistence type="predicted"/>
<evidence type="ECO:0000313" key="3">
    <source>
        <dbReference type="Proteomes" id="UP000704935"/>
    </source>
</evidence>
<protein>
    <submittedName>
        <fullName evidence="2">Uncharacterized protein</fullName>
    </submittedName>
</protein>
<accession>A0A937IA06</accession>
<keyword evidence="1" id="KW-0812">Transmembrane</keyword>
<gene>
    <name evidence="2" type="ORF">ISQ61_00610</name>
</gene>
<dbReference type="Proteomes" id="UP000704935">
    <property type="component" value="Unassembled WGS sequence"/>
</dbReference>
<keyword evidence="1" id="KW-0472">Membrane</keyword>
<reference evidence="2" key="1">
    <citation type="submission" date="2020-10" db="EMBL/GenBank/DDBJ databases">
        <title>Microbiome of the Black Sea water column analyzed by genome centric metagenomics.</title>
        <authorList>
            <person name="Cabello-Yeves P.J."/>
            <person name="Callieri C."/>
            <person name="Picazo A."/>
            <person name="Mehrshad M."/>
            <person name="Haro-Moreno J.M."/>
            <person name="Roda-Garcia J."/>
            <person name="Dzembekova N."/>
            <person name="Slabakova V."/>
            <person name="Slabakova N."/>
            <person name="Moncheva S."/>
            <person name="Rodriguez-Valera F."/>
        </authorList>
    </citation>
    <scope>NUCLEOTIDE SEQUENCE</scope>
    <source>
        <strain evidence="2">BS307-5m-G47</strain>
    </source>
</reference>
<feature type="transmembrane region" description="Helical" evidence="1">
    <location>
        <begin position="6"/>
        <end position="24"/>
    </location>
</feature>
<dbReference type="EMBL" id="JADHQA010000002">
    <property type="protein sequence ID" value="MBL6819732.1"/>
    <property type="molecule type" value="Genomic_DNA"/>
</dbReference>
<evidence type="ECO:0000256" key="1">
    <source>
        <dbReference type="SAM" id="Phobius"/>
    </source>
</evidence>